<comment type="subcellular location">
    <subcellularLocation>
        <location evidence="1">Membrane</location>
        <topology evidence="1">Multi-pass membrane protein</topology>
    </subcellularLocation>
</comment>
<protein>
    <submittedName>
        <fullName evidence="6">MarP family serine protease</fullName>
    </submittedName>
</protein>
<dbReference type="Proteomes" id="UP001500368">
    <property type="component" value="Unassembled WGS sequence"/>
</dbReference>
<evidence type="ECO:0000256" key="4">
    <source>
        <dbReference type="ARBA" id="ARBA00023136"/>
    </source>
</evidence>
<dbReference type="PANTHER" id="PTHR43019:SF23">
    <property type="entry name" value="PROTEASE DO-LIKE 5, CHLOROPLASTIC"/>
    <property type="match status" value="1"/>
</dbReference>
<evidence type="ECO:0000256" key="3">
    <source>
        <dbReference type="ARBA" id="ARBA00022989"/>
    </source>
</evidence>
<dbReference type="Gene3D" id="2.40.10.10">
    <property type="entry name" value="Trypsin-like serine proteases"/>
    <property type="match status" value="2"/>
</dbReference>
<dbReference type="GO" id="GO:0006508">
    <property type="term" value="P:proteolysis"/>
    <property type="evidence" value="ECO:0007669"/>
    <property type="project" value="UniProtKB-KW"/>
</dbReference>
<keyword evidence="2 5" id="KW-0812">Transmembrane</keyword>
<keyword evidence="6" id="KW-0378">Hydrolase</keyword>
<keyword evidence="3 5" id="KW-1133">Transmembrane helix</keyword>
<dbReference type="InterPro" id="IPR003825">
    <property type="entry name" value="Colicin-V_CvpA"/>
</dbReference>
<dbReference type="PRINTS" id="PR00834">
    <property type="entry name" value="PROTEASES2C"/>
</dbReference>
<evidence type="ECO:0000256" key="2">
    <source>
        <dbReference type="ARBA" id="ARBA00022692"/>
    </source>
</evidence>
<dbReference type="GO" id="GO:0008233">
    <property type="term" value="F:peptidase activity"/>
    <property type="evidence" value="ECO:0007669"/>
    <property type="project" value="UniProtKB-KW"/>
</dbReference>
<accession>A0ABP9FWC8</accession>
<evidence type="ECO:0000313" key="6">
    <source>
        <dbReference type="EMBL" id="GAA4918627.1"/>
    </source>
</evidence>
<reference evidence="7" key="1">
    <citation type="journal article" date="2019" name="Int. J. Syst. Evol. Microbiol.">
        <title>The Global Catalogue of Microorganisms (GCM) 10K type strain sequencing project: providing services to taxonomists for standard genome sequencing and annotation.</title>
        <authorList>
            <consortium name="The Broad Institute Genomics Platform"/>
            <consortium name="The Broad Institute Genome Sequencing Center for Infectious Disease"/>
            <person name="Wu L."/>
            <person name="Ma J."/>
        </authorList>
    </citation>
    <scope>NUCLEOTIDE SEQUENCE [LARGE SCALE GENOMIC DNA]</scope>
    <source>
        <strain evidence="7">JCM 19129</strain>
    </source>
</reference>
<dbReference type="NCBIfam" id="NF033740">
    <property type="entry name" value="MarP_fam_protase"/>
    <property type="match status" value="1"/>
</dbReference>
<dbReference type="SUPFAM" id="SSF50494">
    <property type="entry name" value="Trypsin-like serine proteases"/>
    <property type="match status" value="1"/>
</dbReference>
<keyword evidence="4 5" id="KW-0472">Membrane</keyword>
<feature type="transmembrane region" description="Helical" evidence="5">
    <location>
        <begin position="98"/>
        <end position="122"/>
    </location>
</feature>
<comment type="caution">
    <text evidence="6">The sequence shown here is derived from an EMBL/GenBank/DDBJ whole genome shotgun (WGS) entry which is preliminary data.</text>
</comment>
<keyword evidence="6" id="KW-0645">Protease</keyword>
<sequence length="392" mass="39791">MGVTLLDVILVLVLIGFLAAGLARGVWATIGGAAGFLVGATAAFFSIPLVAGWVPDPLWRIVAVIGAAIVLVVAGHALGTTAGAEVQRMFRSPTMRTLGSLVGGVVNLVVAVVVIAALSFSVQAMGFPAVNQHMRQSVVLQTIDRALPAQVEGWFAQVRSTVLASDIPELAQLLVPESPEPPSNEDLTAAATTAAASVGRISGVAQQCGQSQTGSGFAVSPTRVVTNAHVIAGVAEPSVEMPDGQVVTGRAVYFDPGKDLALLAVEPLTAAPVPIGGPLDPGARAFVMGYPAGGPFQAGSAVVQAREVSSVNNIYGSSPSELEIYQVNADVRQGNSGGPLINYDGQAVGVVFARAVEGTAVGFAVTAEAAGEVLSSPESYVDTVSTGQCVDR</sequence>
<dbReference type="RefSeq" id="WP_345477248.1">
    <property type="nucleotide sequence ID" value="NZ_BAABLW010000007.1"/>
</dbReference>
<evidence type="ECO:0000313" key="7">
    <source>
        <dbReference type="Proteomes" id="UP001500368"/>
    </source>
</evidence>
<dbReference type="InterPro" id="IPR043504">
    <property type="entry name" value="Peptidase_S1_PA_chymotrypsin"/>
</dbReference>
<feature type="transmembrane region" description="Helical" evidence="5">
    <location>
        <begin position="6"/>
        <end position="23"/>
    </location>
</feature>
<evidence type="ECO:0000256" key="1">
    <source>
        <dbReference type="ARBA" id="ARBA00004141"/>
    </source>
</evidence>
<name>A0ABP9FWC8_9MICC</name>
<dbReference type="InterPro" id="IPR001940">
    <property type="entry name" value="Peptidase_S1C"/>
</dbReference>
<proteinExistence type="predicted"/>
<dbReference type="InterPro" id="IPR047680">
    <property type="entry name" value="MarP-like"/>
</dbReference>
<dbReference type="EMBL" id="BAABLW010000007">
    <property type="protein sequence ID" value="GAA4918627.1"/>
    <property type="molecule type" value="Genomic_DNA"/>
</dbReference>
<gene>
    <name evidence="6" type="ORF">GCM10025790_12890</name>
</gene>
<dbReference type="Pfam" id="PF13365">
    <property type="entry name" value="Trypsin_2"/>
    <property type="match status" value="1"/>
</dbReference>
<feature type="transmembrane region" description="Helical" evidence="5">
    <location>
        <begin position="57"/>
        <end position="78"/>
    </location>
</feature>
<organism evidence="6 7">
    <name type="scientific">Nesterenkonia rhizosphaerae</name>
    <dbReference type="NCBI Taxonomy" id="1348272"/>
    <lineage>
        <taxon>Bacteria</taxon>
        <taxon>Bacillati</taxon>
        <taxon>Actinomycetota</taxon>
        <taxon>Actinomycetes</taxon>
        <taxon>Micrococcales</taxon>
        <taxon>Micrococcaceae</taxon>
        <taxon>Nesterenkonia</taxon>
    </lineage>
</organism>
<dbReference type="PANTHER" id="PTHR43019">
    <property type="entry name" value="SERINE ENDOPROTEASE DEGS"/>
    <property type="match status" value="1"/>
</dbReference>
<dbReference type="Pfam" id="PF02674">
    <property type="entry name" value="Colicin_V"/>
    <property type="match status" value="1"/>
</dbReference>
<keyword evidence="7" id="KW-1185">Reference proteome</keyword>
<evidence type="ECO:0000256" key="5">
    <source>
        <dbReference type="SAM" id="Phobius"/>
    </source>
</evidence>
<dbReference type="InterPro" id="IPR009003">
    <property type="entry name" value="Peptidase_S1_PA"/>
</dbReference>
<feature type="transmembrane region" description="Helical" evidence="5">
    <location>
        <begin position="30"/>
        <end position="51"/>
    </location>
</feature>